<dbReference type="OMA" id="EKALWNI"/>
<protein>
    <submittedName>
        <fullName evidence="1">Uncharacterized protein</fullName>
    </submittedName>
</protein>
<reference evidence="2" key="1">
    <citation type="submission" date="2013-05" db="EMBL/GenBank/DDBJ databases">
        <title>The Genome sequence of Mucor circinelloides f. circinelloides 1006PhL.</title>
        <authorList>
            <consortium name="The Broad Institute Genomics Platform"/>
            <person name="Cuomo C."/>
            <person name="Earl A."/>
            <person name="Findley K."/>
            <person name="Lee S.C."/>
            <person name="Walker B."/>
            <person name="Young S."/>
            <person name="Zeng Q."/>
            <person name="Gargeya S."/>
            <person name="Fitzgerald M."/>
            <person name="Haas B."/>
            <person name="Abouelleil A."/>
            <person name="Allen A.W."/>
            <person name="Alvarado L."/>
            <person name="Arachchi H.M."/>
            <person name="Berlin A.M."/>
            <person name="Chapman S.B."/>
            <person name="Gainer-Dewar J."/>
            <person name="Goldberg J."/>
            <person name="Griggs A."/>
            <person name="Gujja S."/>
            <person name="Hansen M."/>
            <person name="Howarth C."/>
            <person name="Imamovic A."/>
            <person name="Ireland A."/>
            <person name="Larimer J."/>
            <person name="McCowan C."/>
            <person name="Murphy C."/>
            <person name="Pearson M."/>
            <person name="Poon T.W."/>
            <person name="Priest M."/>
            <person name="Roberts A."/>
            <person name="Saif S."/>
            <person name="Shea T."/>
            <person name="Sisk P."/>
            <person name="Sykes S."/>
            <person name="Wortman J."/>
            <person name="Nusbaum C."/>
            <person name="Birren B."/>
        </authorList>
    </citation>
    <scope>NUCLEOTIDE SEQUENCE [LARGE SCALE GENOMIC DNA]</scope>
    <source>
        <strain evidence="2">1006PhL</strain>
    </source>
</reference>
<dbReference type="EMBL" id="KE123910">
    <property type="protein sequence ID" value="EPB91269.1"/>
    <property type="molecule type" value="Genomic_DNA"/>
</dbReference>
<name>S2JMR6_MUCC1</name>
<gene>
    <name evidence="1" type="ORF">HMPREF1544_01785</name>
</gene>
<evidence type="ECO:0000313" key="2">
    <source>
        <dbReference type="Proteomes" id="UP000014254"/>
    </source>
</evidence>
<evidence type="ECO:0000313" key="1">
    <source>
        <dbReference type="EMBL" id="EPB91269.1"/>
    </source>
</evidence>
<dbReference type="InParanoid" id="S2JMR6"/>
<dbReference type="VEuPathDB" id="FungiDB:HMPREF1544_01785"/>
<dbReference type="Proteomes" id="UP000014254">
    <property type="component" value="Unassembled WGS sequence"/>
</dbReference>
<dbReference type="AlphaFoldDB" id="S2JMR6"/>
<keyword evidence="2" id="KW-1185">Reference proteome</keyword>
<sequence>MLPSLLKHPSHVEQISQHLTTDLKLFKQYGILFLEQLSDQIFAIKPIIVLSCFNRYFAQHLADNKESLKDIVDEARLIMFSYCLKLSDAWTRLLKHASNSPLHAEFNVVVQLTEKALWNIQAEHLQLPSLQKTAFDTNSAVFFNRQEFENTLRECLKSLHVAHTMYISTIAYSLIQLIQYARISYNDDDQFQAHITNLSQATWFELVQSLLSDAVFETLPCEESTTVVRLFKVAACYIQFRLVLKLPHTEFPMSIWDHYYLQRSIFLKSTGITDNILLIEKVVFTSTCVLY</sequence>
<proteinExistence type="predicted"/>
<organism evidence="1 2">
    <name type="scientific">Mucor circinelloides f. circinelloides (strain 1006PhL)</name>
    <name type="common">Mucormycosis agent</name>
    <name type="synonym">Calyptromyces circinelloides</name>
    <dbReference type="NCBI Taxonomy" id="1220926"/>
    <lineage>
        <taxon>Eukaryota</taxon>
        <taxon>Fungi</taxon>
        <taxon>Fungi incertae sedis</taxon>
        <taxon>Mucoromycota</taxon>
        <taxon>Mucoromycotina</taxon>
        <taxon>Mucoromycetes</taxon>
        <taxon>Mucorales</taxon>
        <taxon>Mucorineae</taxon>
        <taxon>Mucoraceae</taxon>
        <taxon>Mucor</taxon>
    </lineage>
</organism>
<dbReference type="eggNOG" id="ENOG502RA8R">
    <property type="taxonomic scope" value="Eukaryota"/>
</dbReference>
<accession>S2JMR6</accession>
<dbReference type="OrthoDB" id="2258850at2759"/>